<dbReference type="SUPFAM" id="SSF56935">
    <property type="entry name" value="Porins"/>
    <property type="match status" value="1"/>
</dbReference>
<gene>
    <name evidence="16" type="ORF">WG929_09220</name>
</gene>
<feature type="signal peptide" evidence="13">
    <location>
        <begin position="1"/>
        <end position="22"/>
    </location>
</feature>
<evidence type="ECO:0000256" key="12">
    <source>
        <dbReference type="RuleBase" id="RU003357"/>
    </source>
</evidence>
<dbReference type="InterPro" id="IPR036942">
    <property type="entry name" value="Beta-barrel_TonB_sf"/>
</dbReference>
<evidence type="ECO:0000256" key="6">
    <source>
        <dbReference type="ARBA" id="ARBA00022729"/>
    </source>
</evidence>
<evidence type="ECO:0000256" key="11">
    <source>
        <dbReference type="PROSITE-ProRule" id="PRU01360"/>
    </source>
</evidence>
<dbReference type="Gene3D" id="2.170.130.10">
    <property type="entry name" value="TonB-dependent receptor, plug domain"/>
    <property type="match status" value="1"/>
</dbReference>
<dbReference type="InterPro" id="IPR000531">
    <property type="entry name" value="Beta-barrel_TonB"/>
</dbReference>
<dbReference type="CDD" id="cd01347">
    <property type="entry name" value="ligand_gated_channel"/>
    <property type="match status" value="1"/>
</dbReference>
<evidence type="ECO:0000256" key="10">
    <source>
        <dbReference type="ARBA" id="ARBA00023237"/>
    </source>
</evidence>
<dbReference type="PROSITE" id="PS52016">
    <property type="entry name" value="TONB_DEPENDENT_REC_3"/>
    <property type="match status" value="1"/>
</dbReference>
<keyword evidence="9 16" id="KW-0675">Receptor</keyword>
<evidence type="ECO:0000256" key="2">
    <source>
        <dbReference type="ARBA" id="ARBA00008143"/>
    </source>
</evidence>
<keyword evidence="7 12" id="KW-0798">TonB box</keyword>
<protein>
    <submittedName>
        <fullName evidence="16">TonB-dependent receptor</fullName>
    </submittedName>
</protein>
<keyword evidence="3 11" id="KW-0813">Transport</keyword>
<feature type="domain" description="TonB-dependent receptor plug" evidence="15">
    <location>
        <begin position="52"/>
        <end position="157"/>
    </location>
</feature>
<evidence type="ECO:0000256" key="5">
    <source>
        <dbReference type="ARBA" id="ARBA00022692"/>
    </source>
</evidence>
<accession>A0ABW8NHZ8</accession>
<evidence type="ECO:0000256" key="9">
    <source>
        <dbReference type="ARBA" id="ARBA00023170"/>
    </source>
</evidence>
<comment type="caution">
    <text evidence="16">The sequence shown here is derived from an EMBL/GenBank/DDBJ whole genome shotgun (WGS) entry which is preliminary data.</text>
</comment>
<feature type="chain" id="PRO_5046127729" evidence="13">
    <location>
        <begin position="23"/>
        <end position="723"/>
    </location>
</feature>
<name>A0ABW8NHZ8_9GAMM</name>
<dbReference type="PANTHER" id="PTHR30069:SF29">
    <property type="entry name" value="HEMOGLOBIN AND HEMOGLOBIN-HAPTOGLOBIN-BINDING PROTEIN 1-RELATED"/>
    <property type="match status" value="1"/>
</dbReference>
<dbReference type="Pfam" id="PF00593">
    <property type="entry name" value="TonB_dep_Rec_b-barrel"/>
    <property type="match status" value="1"/>
</dbReference>
<dbReference type="InterPro" id="IPR037066">
    <property type="entry name" value="Plug_dom_sf"/>
</dbReference>
<dbReference type="RefSeq" id="WP_416205803.1">
    <property type="nucleotide sequence ID" value="NZ_JBBKTX010000009.1"/>
</dbReference>
<evidence type="ECO:0000256" key="8">
    <source>
        <dbReference type="ARBA" id="ARBA00023136"/>
    </source>
</evidence>
<dbReference type="EMBL" id="JBBKTX010000009">
    <property type="protein sequence ID" value="MFK4752584.1"/>
    <property type="molecule type" value="Genomic_DNA"/>
</dbReference>
<evidence type="ECO:0000313" key="16">
    <source>
        <dbReference type="EMBL" id="MFK4752584.1"/>
    </source>
</evidence>
<sequence length="723" mass="79690">MHFAWLVVGLLPVASLSAVTLAEERASAALAADDVFYLDALVVTASRTQRPLADTPFRTLLLDEATIQRLHSRDVRDALRVIPGIQLREIHGKTGEAVQVQGLDGERVLVLVDGMPVSATTGSTVDLSQLSSLDIDHIEMMPGAASALYGSAAMGGVINIITRNVEGMTRLRLAMDAGSYGEARELSDEWLPQRHYLAAADLALTDTRQLGFSADQRKSSDFDLYDGSWTSNGFDGTKTTLAASWRERWGSSEPGVAGGNAALRVEQYREDLVGRRLTTSNKDGIKEEDLERWRLAANIEQSLPVGQVSASMLYEQQRDDTAQLAVDDDIVAGNLWRSADYSQYKLMGQWQAPRMLLGRTALQLVTGLEGFGEQLEQQKKEMKLSCSGVGSNSTTTELGSGYCLVDTNEVPEEQRRSVEAFVQGTLARSIDNGVADKGAVSGLQELELSPGIRWQNDSGFGPYLSPTLGSRQQWQLSMSGTDWKLQTRQSIGVGYRVPNLKNRYYIFDHSINGYKVLGNETLQPEHTRSVQVSAMITDGKRLHLELSAFHNQIKDLIEAVSTGETEQDGTVVIYRYSNIASAMTRGADVSAQWQISDALQQRLSYSLLDARDLEIGAALVNRSRHHIQGLWLWDVSADLGLTLISEYVGASYTEVADSSAGTANHMSPGYWQWDLKGDWRLSPTLRWYAGVNNLSDSVRDPRDSYDRRPSTGRFPYLGVELTF</sequence>
<evidence type="ECO:0000256" key="13">
    <source>
        <dbReference type="SAM" id="SignalP"/>
    </source>
</evidence>
<evidence type="ECO:0000259" key="14">
    <source>
        <dbReference type="Pfam" id="PF00593"/>
    </source>
</evidence>
<dbReference type="InterPro" id="IPR012910">
    <property type="entry name" value="Plug_dom"/>
</dbReference>
<keyword evidence="4 11" id="KW-1134">Transmembrane beta strand</keyword>
<dbReference type="InterPro" id="IPR039426">
    <property type="entry name" value="TonB-dep_rcpt-like"/>
</dbReference>
<evidence type="ECO:0000256" key="3">
    <source>
        <dbReference type="ARBA" id="ARBA00022448"/>
    </source>
</evidence>
<evidence type="ECO:0000256" key="7">
    <source>
        <dbReference type="ARBA" id="ARBA00023077"/>
    </source>
</evidence>
<dbReference type="Gene3D" id="2.40.170.20">
    <property type="entry name" value="TonB-dependent receptor, beta-barrel domain"/>
    <property type="match status" value="1"/>
</dbReference>
<evidence type="ECO:0000256" key="1">
    <source>
        <dbReference type="ARBA" id="ARBA00004571"/>
    </source>
</evidence>
<dbReference type="Proteomes" id="UP001620597">
    <property type="component" value="Unassembled WGS sequence"/>
</dbReference>
<evidence type="ECO:0000259" key="15">
    <source>
        <dbReference type="Pfam" id="PF07715"/>
    </source>
</evidence>
<keyword evidence="8 11" id="KW-0472">Membrane</keyword>
<evidence type="ECO:0000313" key="17">
    <source>
        <dbReference type="Proteomes" id="UP001620597"/>
    </source>
</evidence>
<comment type="subcellular location">
    <subcellularLocation>
        <location evidence="1 11">Cell outer membrane</location>
        <topology evidence="1 11">Multi-pass membrane protein</topology>
    </subcellularLocation>
</comment>
<keyword evidence="10 11" id="KW-0998">Cell outer membrane</keyword>
<organism evidence="16 17">
    <name type="scientific">Oceanobacter antarcticus</name>
    <dbReference type="NCBI Taxonomy" id="3133425"/>
    <lineage>
        <taxon>Bacteria</taxon>
        <taxon>Pseudomonadati</taxon>
        <taxon>Pseudomonadota</taxon>
        <taxon>Gammaproteobacteria</taxon>
        <taxon>Oceanospirillales</taxon>
        <taxon>Oceanospirillaceae</taxon>
        <taxon>Oceanobacter</taxon>
    </lineage>
</organism>
<dbReference type="PANTHER" id="PTHR30069">
    <property type="entry name" value="TONB-DEPENDENT OUTER MEMBRANE RECEPTOR"/>
    <property type="match status" value="1"/>
</dbReference>
<dbReference type="Pfam" id="PF07715">
    <property type="entry name" value="Plug"/>
    <property type="match status" value="1"/>
</dbReference>
<feature type="domain" description="TonB-dependent receptor-like beta-barrel" evidence="14">
    <location>
        <begin position="250"/>
        <end position="694"/>
    </location>
</feature>
<evidence type="ECO:0000256" key="4">
    <source>
        <dbReference type="ARBA" id="ARBA00022452"/>
    </source>
</evidence>
<proteinExistence type="inferred from homology"/>
<comment type="similarity">
    <text evidence="2">Belongs to the TonB-dependent receptor family. Hemoglobin/haptoglobin binding protein subfamily.</text>
</comment>
<reference evidence="16 17" key="1">
    <citation type="submission" date="2024-03" db="EMBL/GenBank/DDBJ databases">
        <title>High-quality draft genome sequence of Oceanobacter sp. wDCs-4.</title>
        <authorList>
            <person name="Dong C."/>
        </authorList>
    </citation>
    <scope>NUCLEOTIDE SEQUENCE [LARGE SCALE GENOMIC DNA]</scope>
    <source>
        <strain evidence="17">wDCs-4</strain>
    </source>
</reference>
<keyword evidence="5 11" id="KW-0812">Transmembrane</keyword>
<keyword evidence="6 13" id="KW-0732">Signal</keyword>
<keyword evidence="17" id="KW-1185">Reference proteome</keyword>